<evidence type="ECO:0000313" key="14">
    <source>
        <dbReference type="Proteomes" id="UP000694888"/>
    </source>
</evidence>
<keyword evidence="5" id="KW-0282">Flagellum</keyword>
<dbReference type="PANTHER" id="PTHR35249">
    <property type="entry name" value="DYNEIN REGULATORY COMPLEX SUBUNIT 7"/>
    <property type="match status" value="1"/>
</dbReference>
<feature type="compositionally biased region" description="Acidic residues" evidence="10">
    <location>
        <begin position="17"/>
        <end position="26"/>
    </location>
</feature>
<dbReference type="Pfam" id="PF24667">
    <property type="entry name" value="MORN_DRC7"/>
    <property type="match status" value="1"/>
</dbReference>
<evidence type="ECO:0000256" key="2">
    <source>
        <dbReference type="ARBA" id="ARBA00004430"/>
    </source>
</evidence>
<dbReference type="Pfam" id="PF24671">
    <property type="entry name" value="DRC7_C"/>
    <property type="match status" value="1"/>
</dbReference>
<evidence type="ECO:0000256" key="10">
    <source>
        <dbReference type="SAM" id="MobiDB-lite"/>
    </source>
</evidence>
<dbReference type="InterPro" id="IPR002931">
    <property type="entry name" value="Transglutaminase-like"/>
</dbReference>
<dbReference type="InterPro" id="IPR056291">
    <property type="entry name" value="MORN_DRC7"/>
</dbReference>
<keyword evidence="9" id="KW-0966">Cell projection</keyword>
<dbReference type="GeneID" id="101850648"/>
<keyword evidence="14" id="KW-1185">Reference proteome</keyword>
<organism evidence="14 15">
    <name type="scientific">Aplysia californica</name>
    <name type="common">California sea hare</name>
    <dbReference type="NCBI Taxonomy" id="6500"/>
    <lineage>
        <taxon>Eukaryota</taxon>
        <taxon>Metazoa</taxon>
        <taxon>Spiralia</taxon>
        <taxon>Lophotrochozoa</taxon>
        <taxon>Mollusca</taxon>
        <taxon>Gastropoda</taxon>
        <taxon>Heterobranchia</taxon>
        <taxon>Euthyneura</taxon>
        <taxon>Tectipleura</taxon>
        <taxon>Aplysiida</taxon>
        <taxon>Aplysioidea</taxon>
        <taxon>Aplysiidae</taxon>
        <taxon>Aplysia</taxon>
    </lineage>
</organism>
<feature type="domain" description="Transglutaminase-like" evidence="11">
    <location>
        <begin position="164"/>
        <end position="228"/>
    </location>
</feature>
<keyword evidence="8" id="KW-0206">Cytoskeleton</keyword>
<dbReference type="Proteomes" id="UP000694888">
    <property type="component" value="Unplaced"/>
</dbReference>
<sequence length="899" mass="104862">MAEAAETSASTAHEDMEKEEDGEEENRDGHSNVSSGEKEGEEGTEEEEDEKKDDEEGDDGSEGEDGAESLKEELNKIQVESPKPTEPVFDPSKFPPSYKDNNPKEQKAIRLCKMAIKQFRDLYFDRRPLFLKPLNEFGVQKLVCTTISPTQLPYKDLLDWPDVAEFVAGYLSYDPLQPPHMLPEHLYAPQTVLERQRGHCFEYSTLLCSMLIGSGYDAYVVSGYASREVCNIDLTYTPCPLIEQDQKVYTQPASLNIRRYTVRPPRKLASVYMLRMKRKEDAIKKKFLDEKIELEEKERALKEAPPPDPLKGWRVHSWVMVLKGLRDVTETFFIEPTTGVSHPTDWGQYLGIESIWNHLNYYINCHREAVNTKVPVTKLTVPAPMLLPVGKMNFDIGDSCYWDFLFNWQNLHRKKTDEELREEQRKGDNCTEETFFDLPLSWTQPLYVHRDDYDMKFPTGKKTIKYKGAVVESYAYGLNPDGMVRKLWVYHDVEGKILRYSKETFASRADLLETRYLEHPTTRVVEQFATGRADYLRVHDYYAQTPGPQSKRTLVFEKGGRRDGLQRKEEGPDFMKLFYGEFREDKKYYKEVRFGPLGKVRESSASKDARPIEVIEECFRRNPEVPANENIARARFSVLSDEMDVEYHVEKDRISFSTRHFTKPPLWWDETQVLTWSPFLHWNYEVDQCVRPKCELELYNLLISLMAMEAKTREQTRAAERETASVLRQREKEAAQPVLLKNYSQAHRVPATREARLDERAREKAARILKRSDILRDYLEPNIQRLGLGKVTNKKQASKVRDDCLGDLKECLLTQINMMKEDFEKEKALIVTLQTGFHKNFILLSQEEEEKFRVEVSQHMFVAHILERRINTFKEYAPMKYQALCDTLARDPRLEPYLI</sequence>
<feature type="domain" description="Dynein regulatory complex subunit 7 MORN" evidence="12">
    <location>
        <begin position="458"/>
        <end position="739"/>
    </location>
</feature>
<dbReference type="PANTHER" id="PTHR35249:SF2">
    <property type="entry name" value="DYNEIN REGULATORY COMPLEX SUBUNIT 7"/>
    <property type="match status" value="1"/>
</dbReference>
<accession>A0ABM0ZZS6</accession>
<evidence type="ECO:0000313" key="15">
    <source>
        <dbReference type="RefSeq" id="XP_012937903.1"/>
    </source>
</evidence>
<protein>
    <submittedName>
        <fullName evidence="15">Dynein regulatory complex subunit 7</fullName>
    </submittedName>
</protein>
<feature type="region of interest" description="Disordered" evidence="10">
    <location>
        <begin position="1"/>
        <end position="103"/>
    </location>
</feature>
<name>A0ABM0ZZS6_APLCA</name>
<evidence type="ECO:0000256" key="3">
    <source>
        <dbReference type="ARBA" id="ARBA00010738"/>
    </source>
</evidence>
<evidence type="ECO:0000256" key="8">
    <source>
        <dbReference type="ARBA" id="ARBA00023212"/>
    </source>
</evidence>
<feature type="domain" description="Dynein regulatory complex subunit 7 C-terminal" evidence="13">
    <location>
        <begin position="792"/>
        <end position="897"/>
    </location>
</feature>
<feature type="compositionally biased region" description="Low complexity" evidence="10">
    <location>
        <begin position="1"/>
        <end position="11"/>
    </location>
</feature>
<evidence type="ECO:0000256" key="7">
    <source>
        <dbReference type="ARBA" id="ARBA00023069"/>
    </source>
</evidence>
<keyword evidence="4" id="KW-0963">Cytoplasm</keyword>
<evidence type="ECO:0000256" key="5">
    <source>
        <dbReference type="ARBA" id="ARBA00022846"/>
    </source>
</evidence>
<comment type="subcellular location">
    <subcellularLocation>
        <location evidence="1">Cell projection</location>
        <location evidence="1">Cilium</location>
        <location evidence="1">Flagellum</location>
    </subcellularLocation>
    <subcellularLocation>
        <location evidence="2">Cytoplasm</location>
        <location evidence="2">Cytoskeleton</location>
        <location evidence="2">Cilium axoneme</location>
    </subcellularLocation>
</comment>
<reference evidence="15" key="1">
    <citation type="submission" date="2025-08" db="UniProtKB">
        <authorList>
            <consortium name="RefSeq"/>
        </authorList>
    </citation>
    <scope>IDENTIFICATION</scope>
</reference>
<proteinExistence type="inferred from homology"/>
<evidence type="ECO:0000256" key="1">
    <source>
        <dbReference type="ARBA" id="ARBA00004230"/>
    </source>
</evidence>
<dbReference type="InterPro" id="IPR033551">
    <property type="entry name" value="DRC7/lobo"/>
</dbReference>
<dbReference type="Pfam" id="PF01841">
    <property type="entry name" value="Transglut_core"/>
    <property type="match status" value="1"/>
</dbReference>
<evidence type="ECO:0000256" key="9">
    <source>
        <dbReference type="ARBA" id="ARBA00023273"/>
    </source>
</evidence>
<comment type="similarity">
    <text evidence="3">Belongs to the DRC7 family.</text>
</comment>
<evidence type="ECO:0000259" key="12">
    <source>
        <dbReference type="Pfam" id="PF24667"/>
    </source>
</evidence>
<keyword evidence="6" id="KW-0175">Coiled coil</keyword>
<dbReference type="RefSeq" id="XP_012937903.1">
    <property type="nucleotide sequence ID" value="XM_013082449.2"/>
</dbReference>
<evidence type="ECO:0000259" key="13">
    <source>
        <dbReference type="Pfam" id="PF24671"/>
    </source>
</evidence>
<evidence type="ECO:0000259" key="11">
    <source>
        <dbReference type="Pfam" id="PF01841"/>
    </source>
</evidence>
<evidence type="ECO:0000256" key="4">
    <source>
        <dbReference type="ARBA" id="ARBA00022490"/>
    </source>
</evidence>
<evidence type="ECO:0000256" key="6">
    <source>
        <dbReference type="ARBA" id="ARBA00023054"/>
    </source>
</evidence>
<keyword evidence="7" id="KW-0969">Cilium</keyword>
<dbReference type="InterPro" id="IPR038765">
    <property type="entry name" value="Papain-like_cys_pep_sf"/>
</dbReference>
<gene>
    <name evidence="15" type="primary">LOC101850648</name>
</gene>
<dbReference type="SUPFAM" id="SSF54001">
    <property type="entry name" value="Cysteine proteinases"/>
    <property type="match status" value="1"/>
</dbReference>
<feature type="compositionally biased region" description="Acidic residues" evidence="10">
    <location>
        <begin position="39"/>
        <end position="67"/>
    </location>
</feature>
<dbReference type="InterPro" id="IPR056292">
    <property type="entry name" value="DRC7_C"/>
</dbReference>